<dbReference type="InterPro" id="IPR007048">
    <property type="entry name" value="IraD/Gp25-like"/>
</dbReference>
<reference evidence="2" key="1">
    <citation type="submission" date="2020-06" db="EMBL/GenBank/DDBJ databases">
        <title>Stable isotope informed genome-resolved metagenomics uncovers potential trophic interactions in rhizosphere soil.</title>
        <authorList>
            <person name="Starr E.P."/>
            <person name="Shi S."/>
            <person name="Blazewicz S.J."/>
            <person name="Koch B.J."/>
            <person name="Probst A.J."/>
            <person name="Hungate B.A."/>
            <person name="Pett-Ridge J."/>
            <person name="Firestone M.K."/>
            <person name="Banfield J.F."/>
        </authorList>
    </citation>
    <scope>NUCLEOTIDE SEQUENCE</scope>
    <source>
        <strain evidence="2">YM_69_17</strain>
    </source>
</reference>
<evidence type="ECO:0000313" key="3">
    <source>
        <dbReference type="Proteomes" id="UP000700706"/>
    </source>
</evidence>
<protein>
    <submittedName>
        <fullName evidence="2">GPW/gp25 family protein</fullName>
    </submittedName>
</protein>
<evidence type="ECO:0000259" key="1">
    <source>
        <dbReference type="Pfam" id="PF04965"/>
    </source>
</evidence>
<accession>A0A952FLU8</accession>
<name>A0A952FLU8_9PROT</name>
<dbReference type="EMBL" id="JAEKLZ010000176">
    <property type="protein sequence ID" value="MBW8725565.1"/>
    <property type="molecule type" value="Genomic_DNA"/>
</dbReference>
<dbReference type="Pfam" id="PF04965">
    <property type="entry name" value="GPW_gp25"/>
    <property type="match status" value="1"/>
</dbReference>
<dbReference type="SUPFAM" id="SSF160719">
    <property type="entry name" value="gpW/gp25-like"/>
    <property type="match status" value="1"/>
</dbReference>
<dbReference type="Proteomes" id="UP000700706">
    <property type="component" value="Unassembled WGS sequence"/>
</dbReference>
<gene>
    <name evidence="2" type="ORF">JF625_10470</name>
</gene>
<evidence type="ECO:0000313" key="2">
    <source>
        <dbReference type="EMBL" id="MBW8725565.1"/>
    </source>
</evidence>
<dbReference type="Gene3D" id="3.10.450.40">
    <property type="match status" value="1"/>
</dbReference>
<feature type="domain" description="IraD/Gp25-like" evidence="1">
    <location>
        <begin position="38"/>
        <end position="131"/>
    </location>
</feature>
<sequence>MRGWRFDGVALSGGLGDGLGPRGPLLTPAGGVATIADDAMVRQSIILLLTTIPGERVMRPDYGCPLHRLIFAPNDATTAGLAIHYIRQALDRWEPRIDILRIDAGAAVGGAADEDGSRLTVQLDYRVRSTNGLGTLAFSVDLNGGGV</sequence>
<dbReference type="AlphaFoldDB" id="A0A952FLU8"/>
<comment type="caution">
    <text evidence="2">The sequence shown here is derived from an EMBL/GenBank/DDBJ whole genome shotgun (WGS) entry which is preliminary data.</text>
</comment>
<proteinExistence type="predicted"/>
<organism evidence="2 3">
    <name type="scientific">Inquilinus limosus</name>
    <dbReference type="NCBI Taxonomy" id="171674"/>
    <lineage>
        <taxon>Bacteria</taxon>
        <taxon>Pseudomonadati</taxon>
        <taxon>Pseudomonadota</taxon>
        <taxon>Alphaproteobacteria</taxon>
        <taxon>Rhodospirillales</taxon>
        <taxon>Rhodospirillaceae</taxon>
        <taxon>Inquilinus</taxon>
    </lineage>
</organism>